<dbReference type="Proteomes" id="UP000265325">
    <property type="component" value="Unassembled WGS sequence"/>
</dbReference>
<dbReference type="EMBL" id="LAQS01000034">
    <property type="protein sequence ID" value="KKZ71776.1"/>
    <property type="molecule type" value="Genomic_DNA"/>
</dbReference>
<feature type="region of interest" description="Disordered" evidence="1">
    <location>
        <begin position="133"/>
        <end position="154"/>
    </location>
</feature>
<sequence length="164" mass="16244">MHVGRAVRSAARAGGALAHLLLVVVLALGVFVMHSVGHPEGSSGTGGTHGTETTAATAGAHSEGAAPGTSSHGSAHEPPHGSPDAPASSYASTHGSTHDSGTGMDMTTLCVAVLSAWLLAALLRAALGRRTDGTAPLPARLLPSLGPNAPPRPPDLAQLSILRI</sequence>
<keyword evidence="2" id="KW-1133">Transmembrane helix</keyword>
<evidence type="ECO:0000256" key="2">
    <source>
        <dbReference type="SAM" id="Phobius"/>
    </source>
</evidence>
<dbReference type="RefSeq" id="WP_046909595.1">
    <property type="nucleotide sequence ID" value="NZ_BAAAXG010000006.1"/>
</dbReference>
<feature type="compositionally biased region" description="Low complexity" evidence="1">
    <location>
        <begin position="50"/>
        <end position="67"/>
    </location>
</feature>
<gene>
    <name evidence="3" type="ORF">VO63_21820</name>
</gene>
<keyword evidence="4" id="KW-1185">Reference proteome</keyword>
<dbReference type="AlphaFoldDB" id="A0A2P2GJT8"/>
<evidence type="ECO:0000313" key="3">
    <source>
        <dbReference type="EMBL" id="KKZ71776.1"/>
    </source>
</evidence>
<feature type="region of interest" description="Disordered" evidence="1">
    <location>
        <begin position="39"/>
        <end position="100"/>
    </location>
</feature>
<evidence type="ECO:0000256" key="1">
    <source>
        <dbReference type="SAM" id="MobiDB-lite"/>
    </source>
</evidence>
<keyword evidence="2" id="KW-0812">Transmembrane</keyword>
<organism evidence="3 4">
    <name type="scientific">Streptomyces showdoensis</name>
    <dbReference type="NCBI Taxonomy" id="68268"/>
    <lineage>
        <taxon>Bacteria</taxon>
        <taxon>Bacillati</taxon>
        <taxon>Actinomycetota</taxon>
        <taxon>Actinomycetes</taxon>
        <taxon>Kitasatosporales</taxon>
        <taxon>Streptomycetaceae</taxon>
        <taxon>Streptomyces</taxon>
    </lineage>
</organism>
<feature type="transmembrane region" description="Helical" evidence="2">
    <location>
        <begin position="12"/>
        <end position="33"/>
    </location>
</feature>
<feature type="transmembrane region" description="Helical" evidence="2">
    <location>
        <begin position="106"/>
        <end position="127"/>
    </location>
</feature>
<name>A0A2P2GJT8_STREW</name>
<reference evidence="3 4" key="1">
    <citation type="submission" date="2015-05" db="EMBL/GenBank/DDBJ databases">
        <title>Draft Genome assembly of Streptomyces showdoensis.</title>
        <authorList>
            <person name="Thapa K.K."/>
            <person name="Metsa-Ketela M."/>
        </authorList>
    </citation>
    <scope>NUCLEOTIDE SEQUENCE [LARGE SCALE GENOMIC DNA]</scope>
    <source>
        <strain evidence="3 4">ATCC 15227</strain>
    </source>
</reference>
<comment type="caution">
    <text evidence="3">The sequence shown here is derived from an EMBL/GenBank/DDBJ whole genome shotgun (WGS) entry which is preliminary data.</text>
</comment>
<accession>A0A2P2GJT8</accession>
<evidence type="ECO:0000313" key="4">
    <source>
        <dbReference type="Proteomes" id="UP000265325"/>
    </source>
</evidence>
<proteinExistence type="predicted"/>
<feature type="compositionally biased region" description="Polar residues" evidence="1">
    <location>
        <begin position="89"/>
        <end position="100"/>
    </location>
</feature>
<protein>
    <submittedName>
        <fullName evidence="3">Uncharacterized protein</fullName>
    </submittedName>
</protein>
<keyword evidence="2" id="KW-0472">Membrane</keyword>